<evidence type="ECO:0000313" key="2">
    <source>
        <dbReference type="Proteomes" id="UP001159042"/>
    </source>
</evidence>
<dbReference type="Proteomes" id="UP001159042">
    <property type="component" value="Unassembled WGS sequence"/>
</dbReference>
<accession>A0AAV8VV04</accession>
<gene>
    <name evidence="1" type="ORF">NQ315_014059</name>
</gene>
<proteinExistence type="predicted"/>
<protein>
    <submittedName>
        <fullName evidence="1">Uncharacterized protein</fullName>
    </submittedName>
</protein>
<keyword evidence="2" id="KW-1185">Reference proteome</keyword>
<sequence length="143" mass="16055">MEHNRMLESIESHNVLGMVPDGLPVRINLDLPYNILLPGIDEWERNRTDLLRADSCWYTDGSKTTEGAGAGAEIHAIELCERELEKRGPNRRSLKIFADNQAALKALGFYRYGSDDLLCCTGVRCESSELDPRDLYVAGLNSR</sequence>
<dbReference type="AlphaFoldDB" id="A0AAV8VV04"/>
<name>A0AAV8VV04_9CUCU</name>
<reference evidence="1 2" key="1">
    <citation type="journal article" date="2023" name="Insect Mol. Biol.">
        <title>Genome sequencing provides insights into the evolution of gene families encoding plant cell wall-degrading enzymes in longhorned beetles.</title>
        <authorList>
            <person name="Shin N.R."/>
            <person name="Okamura Y."/>
            <person name="Kirsch R."/>
            <person name="Pauchet Y."/>
        </authorList>
    </citation>
    <scope>NUCLEOTIDE SEQUENCE [LARGE SCALE GENOMIC DNA]</scope>
    <source>
        <strain evidence="1">EAD_L_NR</strain>
    </source>
</reference>
<comment type="caution">
    <text evidence="1">The sequence shown here is derived from an EMBL/GenBank/DDBJ whole genome shotgun (WGS) entry which is preliminary data.</text>
</comment>
<dbReference type="EMBL" id="JANEYG010000027">
    <property type="protein sequence ID" value="KAJ8918193.1"/>
    <property type="molecule type" value="Genomic_DNA"/>
</dbReference>
<organism evidence="1 2">
    <name type="scientific">Exocentrus adspersus</name>
    <dbReference type="NCBI Taxonomy" id="1586481"/>
    <lineage>
        <taxon>Eukaryota</taxon>
        <taxon>Metazoa</taxon>
        <taxon>Ecdysozoa</taxon>
        <taxon>Arthropoda</taxon>
        <taxon>Hexapoda</taxon>
        <taxon>Insecta</taxon>
        <taxon>Pterygota</taxon>
        <taxon>Neoptera</taxon>
        <taxon>Endopterygota</taxon>
        <taxon>Coleoptera</taxon>
        <taxon>Polyphaga</taxon>
        <taxon>Cucujiformia</taxon>
        <taxon>Chrysomeloidea</taxon>
        <taxon>Cerambycidae</taxon>
        <taxon>Lamiinae</taxon>
        <taxon>Acanthocinini</taxon>
        <taxon>Exocentrus</taxon>
    </lineage>
</organism>
<evidence type="ECO:0000313" key="1">
    <source>
        <dbReference type="EMBL" id="KAJ8918193.1"/>
    </source>
</evidence>